<dbReference type="Gene3D" id="1.10.3680.10">
    <property type="entry name" value="TerB-like"/>
    <property type="match status" value="1"/>
</dbReference>
<accession>A0A815YSS7</accession>
<dbReference type="InterPro" id="IPR029024">
    <property type="entry name" value="TerB-like"/>
</dbReference>
<dbReference type="OrthoDB" id="9980183at2759"/>
<proteinExistence type="predicted"/>
<organism evidence="1 2">
    <name type="scientific">Rotaria magnacalcarata</name>
    <dbReference type="NCBI Taxonomy" id="392030"/>
    <lineage>
        <taxon>Eukaryota</taxon>
        <taxon>Metazoa</taxon>
        <taxon>Spiralia</taxon>
        <taxon>Gnathifera</taxon>
        <taxon>Rotifera</taxon>
        <taxon>Eurotatoria</taxon>
        <taxon>Bdelloidea</taxon>
        <taxon>Philodinida</taxon>
        <taxon>Philodinidae</taxon>
        <taxon>Rotaria</taxon>
    </lineage>
</organism>
<protein>
    <submittedName>
        <fullName evidence="1">Uncharacterized protein</fullName>
    </submittedName>
</protein>
<dbReference type="EMBL" id="CAJNOW010009978">
    <property type="protein sequence ID" value="CAF1574455.1"/>
    <property type="molecule type" value="Genomic_DNA"/>
</dbReference>
<dbReference type="SUPFAM" id="SSF158682">
    <property type="entry name" value="TerB-like"/>
    <property type="match status" value="1"/>
</dbReference>
<reference evidence="1" key="1">
    <citation type="submission" date="2021-02" db="EMBL/GenBank/DDBJ databases">
        <authorList>
            <person name="Nowell W R."/>
        </authorList>
    </citation>
    <scope>NUCLEOTIDE SEQUENCE</scope>
</reference>
<dbReference type="Proteomes" id="UP000663834">
    <property type="component" value="Unassembled WGS sequence"/>
</dbReference>
<name>A0A815YSS7_9BILA</name>
<evidence type="ECO:0000313" key="1">
    <source>
        <dbReference type="EMBL" id="CAF1574455.1"/>
    </source>
</evidence>
<gene>
    <name evidence="1" type="ORF">KQP761_LOCUS19510</name>
</gene>
<evidence type="ECO:0000313" key="2">
    <source>
        <dbReference type="Proteomes" id="UP000663834"/>
    </source>
</evidence>
<sequence length="138" mass="15670">MYYNRDALNPPQLVPIRAGLVRPVTEIDRLPVNGWYTVTVASLPTSIHTEIHPHPAEHFQTESIYDGFRAAADDGTLKAQEIDAISTLAKQLGMTDEKCQEILALYKEEEDERQKRIAFLFPKTYAEAVKAIDKHYGR</sequence>
<dbReference type="AlphaFoldDB" id="A0A815YSS7"/>
<comment type="caution">
    <text evidence="1">The sequence shown here is derived from an EMBL/GenBank/DDBJ whole genome shotgun (WGS) entry which is preliminary data.</text>
</comment>